<keyword evidence="4 7" id="KW-0732">Signal</keyword>
<sequence precursor="true">MNNTTNVWSTQAISRKRNVVANTLLGFLLCTQFAVAAEPKVEVVHPWSSAGEAYALDALKDAVRKAGLEWQDSAIAGNNSNNQQQALQARLSAGNLPDVTQTVPNLMHAYVEQNVLSNLDAQAKEQGWDQKLSPEMRKVAMYKGSYYAIPLVEHRENMMWANKALLAKYGGELPTTWEAFNALAERMQKDGVIPLALGGEDWQEGQMFTSVILGVGGKDFYNKAIIEHDPQAIKSATMVKVFDQFRKLINFSDKNRIGRDWNAATQMVIDGKAAFQFIGDFAKAEFLRAGKQPGEDFLCASSPGTGQNFVYLTDELAFFTQSDPQRQATQKIFAGLVIDPAVQIEFSRRKGSIPTIMDVPAEQFDSCAQINLADRKANQATGGMLPSFIENIAVDRDVRGVLMDVITHFANTPSMTSQQAADRIVKDLQSL</sequence>
<evidence type="ECO:0000256" key="6">
    <source>
        <dbReference type="ARBA" id="ARBA00049753"/>
    </source>
</evidence>
<dbReference type="InterPro" id="IPR050490">
    <property type="entry name" value="Bact_solute-bd_prot1"/>
</dbReference>
<protein>
    <recommendedName>
        <fullName evidence="6">Probable sugar-binding periplasmic protein</fullName>
    </recommendedName>
</protein>
<dbReference type="GO" id="GO:0042597">
    <property type="term" value="C:periplasmic space"/>
    <property type="evidence" value="ECO:0007669"/>
    <property type="project" value="UniProtKB-SubCell"/>
</dbReference>
<dbReference type="PANTHER" id="PTHR43649:SF28">
    <property type="entry name" value="BINDING PROTEIN COMPONENT OF ABC SUGAR TRANSPORTER-RELATED"/>
    <property type="match status" value="1"/>
</dbReference>
<dbReference type="AlphaFoldDB" id="A0A5E7G1A3"/>
<comment type="subcellular location">
    <subcellularLocation>
        <location evidence="1">Periplasm</location>
    </subcellularLocation>
</comment>
<organism evidence="8 9">
    <name type="scientific">Pseudomonas fluorescens</name>
    <dbReference type="NCBI Taxonomy" id="294"/>
    <lineage>
        <taxon>Bacteria</taxon>
        <taxon>Pseudomonadati</taxon>
        <taxon>Pseudomonadota</taxon>
        <taxon>Gammaproteobacteria</taxon>
        <taxon>Pseudomonadales</taxon>
        <taxon>Pseudomonadaceae</taxon>
        <taxon>Pseudomonas</taxon>
    </lineage>
</organism>
<evidence type="ECO:0000256" key="2">
    <source>
        <dbReference type="ARBA" id="ARBA00008520"/>
    </source>
</evidence>
<accession>A0A5E7G1A3</accession>
<dbReference type="Proteomes" id="UP000381093">
    <property type="component" value="Unassembled WGS sequence"/>
</dbReference>
<dbReference type="InterPro" id="IPR006059">
    <property type="entry name" value="SBP"/>
</dbReference>
<proteinExistence type="inferred from homology"/>
<dbReference type="EMBL" id="CABVHW010000041">
    <property type="protein sequence ID" value="VVO42953.1"/>
    <property type="molecule type" value="Genomic_DNA"/>
</dbReference>
<comment type="function">
    <text evidence="5">Part of a binding-protein-dependent transport system for a sugar.</text>
</comment>
<dbReference type="Pfam" id="PF01547">
    <property type="entry name" value="SBP_bac_1"/>
    <property type="match status" value="1"/>
</dbReference>
<dbReference type="Gene3D" id="3.40.190.10">
    <property type="entry name" value="Periplasmic binding protein-like II"/>
    <property type="match status" value="2"/>
</dbReference>
<evidence type="ECO:0000256" key="3">
    <source>
        <dbReference type="ARBA" id="ARBA00022448"/>
    </source>
</evidence>
<evidence type="ECO:0000313" key="9">
    <source>
        <dbReference type="Proteomes" id="UP000381093"/>
    </source>
</evidence>
<comment type="similarity">
    <text evidence="2">Belongs to the bacterial solute-binding protein 1 family.</text>
</comment>
<evidence type="ECO:0000313" key="8">
    <source>
        <dbReference type="EMBL" id="VVO42953.1"/>
    </source>
</evidence>
<dbReference type="RefSeq" id="WP_150767855.1">
    <property type="nucleotide sequence ID" value="NZ_CABVHW010000041.1"/>
</dbReference>
<dbReference type="PANTHER" id="PTHR43649">
    <property type="entry name" value="ARABINOSE-BINDING PROTEIN-RELATED"/>
    <property type="match status" value="1"/>
</dbReference>
<feature type="signal peptide" evidence="7">
    <location>
        <begin position="1"/>
        <end position="36"/>
    </location>
</feature>
<name>A0A5E7G1A3_PSEFL</name>
<reference evidence="8 9" key="1">
    <citation type="submission" date="2019-09" db="EMBL/GenBank/DDBJ databases">
        <authorList>
            <person name="Chandra G."/>
            <person name="Truman W A."/>
        </authorList>
    </citation>
    <scope>NUCLEOTIDE SEQUENCE [LARGE SCALE GENOMIC DNA]</scope>
    <source>
        <strain evidence="8">PS710</strain>
    </source>
</reference>
<dbReference type="SUPFAM" id="SSF53850">
    <property type="entry name" value="Periplasmic binding protein-like II"/>
    <property type="match status" value="1"/>
</dbReference>
<keyword evidence="3" id="KW-0813">Transport</keyword>
<evidence type="ECO:0000256" key="1">
    <source>
        <dbReference type="ARBA" id="ARBA00004418"/>
    </source>
</evidence>
<evidence type="ECO:0000256" key="5">
    <source>
        <dbReference type="ARBA" id="ARBA00049629"/>
    </source>
</evidence>
<feature type="chain" id="PRO_5022712047" description="Probable sugar-binding periplasmic protein" evidence="7">
    <location>
        <begin position="37"/>
        <end position="431"/>
    </location>
</feature>
<evidence type="ECO:0000256" key="7">
    <source>
        <dbReference type="SAM" id="SignalP"/>
    </source>
</evidence>
<gene>
    <name evidence="8" type="ORF">PS710_06124</name>
</gene>
<evidence type="ECO:0000256" key="4">
    <source>
        <dbReference type="ARBA" id="ARBA00022729"/>
    </source>
</evidence>